<keyword evidence="6" id="KW-1185">Reference proteome</keyword>
<dbReference type="GO" id="GO:0000287">
    <property type="term" value="F:magnesium ion binding"/>
    <property type="evidence" value="ECO:0007669"/>
    <property type="project" value="InterPro"/>
</dbReference>
<evidence type="ECO:0000313" key="5">
    <source>
        <dbReference type="EMBL" id="NIZ69590.1"/>
    </source>
</evidence>
<evidence type="ECO:0000256" key="3">
    <source>
        <dbReference type="ARBA" id="ARBA00022842"/>
    </source>
</evidence>
<proteinExistence type="predicted"/>
<dbReference type="InterPro" id="IPR008278">
    <property type="entry name" value="4-PPantetheinyl_Trfase_dom"/>
</dbReference>
<keyword evidence="2" id="KW-0479">Metal-binding</keyword>
<dbReference type="AlphaFoldDB" id="A0A968KUY0"/>
<gene>
    <name evidence="5" type="ORF">HCT48_05095</name>
</gene>
<dbReference type="InterPro" id="IPR037143">
    <property type="entry name" value="4-PPantetheinyl_Trfase_dom_sf"/>
</dbReference>
<dbReference type="NCBIfam" id="TIGR00556">
    <property type="entry name" value="pantethn_trn"/>
    <property type="match status" value="1"/>
</dbReference>
<dbReference type="RefSeq" id="WP_167695675.1">
    <property type="nucleotide sequence ID" value="NZ_CP118181.1"/>
</dbReference>
<accession>A0A968KUY0</accession>
<dbReference type="GO" id="GO:0008897">
    <property type="term" value="F:holo-[acyl-carrier-protein] synthase activity"/>
    <property type="evidence" value="ECO:0007669"/>
    <property type="project" value="InterPro"/>
</dbReference>
<keyword evidence="1 5" id="KW-0808">Transferase</keyword>
<comment type="caution">
    <text evidence="5">The sequence shown here is derived from an EMBL/GenBank/DDBJ whole genome shotgun (WGS) entry which is preliminary data.</text>
</comment>
<evidence type="ECO:0000256" key="2">
    <source>
        <dbReference type="ARBA" id="ARBA00022723"/>
    </source>
</evidence>
<keyword evidence="3" id="KW-0460">Magnesium</keyword>
<dbReference type="Gene3D" id="3.90.470.20">
    <property type="entry name" value="4'-phosphopantetheinyl transferase domain"/>
    <property type="match status" value="1"/>
</dbReference>
<name>A0A968KUY0_9SPIO</name>
<reference evidence="5" key="1">
    <citation type="submission" date="2020-03" db="EMBL/GenBank/DDBJ databases">
        <title>Spirochaetal bacteria isolated from arthropods constitute a novel genus Entomospira genus novum within the order Spirochaetales.</title>
        <authorList>
            <person name="Grana-Miraglia L."/>
            <person name="Sikutova S."/>
            <person name="Fingerle V."/>
            <person name="Sing A."/>
            <person name="Castillo-Ramirez S."/>
            <person name="Margos G."/>
            <person name="Rudolf I."/>
        </authorList>
    </citation>
    <scope>NUCLEOTIDE SEQUENCE</scope>
    <source>
        <strain evidence="5">BR149</strain>
    </source>
</reference>
<dbReference type="SUPFAM" id="SSF56214">
    <property type="entry name" value="4'-phosphopantetheinyl transferase"/>
    <property type="match status" value="1"/>
</dbReference>
<feature type="domain" description="4'-phosphopantetheinyl transferase" evidence="4">
    <location>
        <begin position="4"/>
        <end position="70"/>
    </location>
</feature>
<protein>
    <submittedName>
        <fullName evidence="5">4'-phosphopantetheinyl transferase superfamily protein</fullName>
    </submittedName>
</protein>
<dbReference type="GO" id="GO:0006633">
    <property type="term" value="P:fatty acid biosynthetic process"/>
    <property type="evidence" value="ECO:0007669"/>
    <property type="project" value="InterPro"/>
</dbReference>
<dbReference type="Pfam" id="PF01648">
    <property type="entry name" value="ACPS"/>
    <property type="match status" value="1"/>
</dbReference>
<evidence type="ECO:0000313" key="6">
    <source>
        <dbReference type="Proteomes" id="UP000778951"/>
    </source>
</evidence>
<dbReference type="EMBL" id="JAATLM010000001">
    <property type="protein sequence ID" value="NIZ69590.1"/>
    <property type="molecule type" value="Genomic_DNA"/>
</dbReference>
<organism evidence="5 6">
    <name type="scientific">Entomospira culicis</name>
    <dbReference type="NCBI Taxonomy" id="2719989"/>
    <lineage>
        <taxon>Bacteria</taxon>
        <taxon>Pseudomonadati</taxon>
        <taxon>Spirochaetota</taxon>
        <taxon>Spirochaetia</taxon>
        <taxon>Spirochaetales</taxon>
        <taxon>Spirochaetaceae</taxon>
        <taxon>Entomospira</taxon>
    </lineage>
</organism>
<sequence length="126" mass="14285">MLHLGHDLCAISRFEPLLQREAFLRRIFGKHELLQAEARGVHASRYLAGRWAAKESLSKALGLGLFSWNLYEAELLSPLTARQKKPIWHFSGTMGEQVRLYQVESALSYEGDLASAVTLVYVKQQI</sequence>
<dbReference type="Proteomes" id="UP000778951">
    <property type="component" value="Unassembled WGS sequence"/>
</dbReference>
<evidence type="ECO:0000259" key="4">
    <source>
        <dbReference type="Pfam" id="PF01648"/>
    </source>
</evidence>
<dbReference type="InterPro" id="IPR004568">
    <property type="entry name" value="Ppantetheine-prot_Trfase_dom"/>
</dbReference>
<evidence type="ECO:0000256" key="1">
    <source>
        <dbReference type="ARBA" id="ARBA00022679"/>
    </source>
</evidence>